<reference evidence="17" key="3">
    <citation type="submission" date="2025-09" db="UniProtKB">
        <authorList>
            <consortium name="Ensembl"/>
        </authorList>
    </citation>
    <scope>IDENTIFICATION</scope>
</reference>
<feature type="region of interest" description="Disordered" evidence="14">
    <location>
        <begin position="248"/>
        <end position="276"/>
    </location>
</feature>
<evidence type="ECO:0000256" key="4">
    <source>
        <dbReference type="ARBA" id="ARBA00022679"/>
    </source>
</evidence>
<evidence type="ECO:0000256" key="3">
    <source>
        <dbReference type="ARBA" id="ARBA00022478"/>
    </source>
</evidence>
<dbReference type="RefSeq" id="XP_011612980.2">
    <property type="nucleotide sequence ID" value="XM_011614678.2"/>
</dbReference>
<dbReference type="InterPro" id="IPR011990">
    <property type="entry name" value="TPR-like_helical_dom_sf"/>
</dbReference>
<dbReference type="GeneID" id="101066380"/>
<protein>
    <recommendedName>
        <fullName evidence="13">DNA-directed RNA polymerase</fullName>
        <ecNumber evidence="13">2.7.7.6</ecNumber>
    </recommendedName>
</protein>
<feature type="region of interest" description="Disordered" evidence="14">
    <location>
        <begin position="170"/>
        <end position="198"/>
    </location>
</feature>
<accession>A0A674MLH9</accession>
<reference evidence="17" key="2">
    <citation type="submission" date="2025-08" db="UniProtKB">
        <authorList>
            <consortium name="Ensembl"/>
        </authorList>
    </citation>
    <scope>IDENTIFICATION</scope>
</reference>
<dbReference type="Proteomes" id="UP000005226">
    <property type="component" value="Chromosome 20"/>
</dbReference>
<evidence type="ECO:0000256" key="2">
    <source>
        <dbReference type="ARBA" id="ARBA00009493"/>
    </source>
</evidence>
<evidence type="ECO:0000256" key="11">
    <source>
        <dbReference type="ARBA" id="ARBA00063316"/>
    </source>
</evidence>
<dbReference type="PROSITE" id="PS00489">
    <property type="entry name" value="RNA_POL_PHAGE_2"/>
    <property type="match status" value="1"/>
</dbReference>
<dbReference type="FunFam" id="1.10.1320.10:FF:000002">
    <property type="entry name" value="DNA-directed RNA polymerase"/>
    <property type="match status" value="1"/>
</dbReference>
<dbReference type="Gene3D" id="1.25.40.10">
    <property type="entry name" value="Tetratricopeptide repeat domain"/>
    <property type="match status" value="1"/>
</dbReference>
<dbReference type="SMART" id="SM01311">
    <property type="entry name" value="RPOL_N"/>
    <property type="match status" value="1"/>
</dbReference>
<feature type="region of interest" description="Disordered" evidence="14">
    <location>
        <begin position="285"/>
        <end position="304"/>
    </location>
</feature>
<evidence type="ECO:0000313" key="18">
    <source>
        <dbReference type="Proteomes" id="UP000005226"/>
    </source>
</evidence>
<sequence length="1337" mass="152470">MRLLHVNMSLLRLCAFAKCLSRRGFYERHTLSVSYAEFFQLCLSKRIGAVRQISETPTRCQRQNVSFIIPNTEGGKKRGLIQSELLDVLEARIHQLQSTDLLLDVQRSKVQFVKAPSSGKGTSSEKGSLSIPQEINAITKSRQMVTKGTQPSRWMKKLTEEKKNKLKIQQQLQQKIQKTQEKPAPPSINKNVKSSLMQPGTSFKTITSASKQKLPLNKKSKGQRSLANEISAAVSATNTSTVATAAAGTAAQQHTVAKGKYKRSSSEKNVSEGKAKELLEVEELESRLNHQEKQSTSSSNTQELQEDRVRIECSDLHLSIRSYLEACWFAGETERAHNFLLSQHRVRRRRKHLNTDVYNIIMRVLAKKGVLNQIGRVFILLEEAGLKPNLGSYCAALECMGRSLNCSPKTVTRCLNQMEKDGVSVDDIFRQCAFRQDERDMVLRAVRIVQPDYCPSLDTSRNQLNGLPALVQDYYMQREDHRYPSLNFTQTELQERFKHQLSVEQACTVTIDSVEAAKPVTENMAKMRELLAAQRAHWQKILLQAFRDSKMSLANTSTKDYRLNLYPYVCLLKDSEYVDIMIQSVATLTPSGESLKILARDLGTRVYTKYSIRQKQQNQILEKLSTIYNAYTGVLAKDTKECQILPREKWCKLELKQSAGPSLQGGETQWPYIVTLELGTYMVDMMVKNLKINSNILNPDQDRKLIPVLYHMYTFRSTRQIGFIKPHPILSQMQQDATETKLTFDSYVMPMLCPPMPWSSVNFGAYLLTPTKLMRTVEGAMQHEMLLEKCQNLHPVLDSLNQLGNCAWKINKPVLDIIISIFNNRGSEKLDIPPPLSEAPTIPYFNPNDPNINASEKALLKRQVMSAKKKYGEMHSLRMDALYKLSIANHVRDEIFWFPHNMDFRGRTYPCPPYFNHLGSDVTRATLLFAEGKPLGTKGLDWLKIHLVNLTGLKKRSSLQERLEYANTIMEDIFDSADNPLTGKKWWMNADEPWQTLSCCMEIANAVRSPDSAQFISHFPVHQDGSCNGLQHYAALGRDVIGATSVNLMPCELPQDVYSSVAQQVEELRMRDAKSGMKIAQVLEGFISRKVVKQTVMTVVYGVTRYGGRLQIEKRLKEIDEFPKEHVWDASHYLVRLVFNALKEMFTGTREIQDWLTESARLISKSGHTVEWVTPLGLPIIQPYHRTRNQVLKSILQYISVKINHDTNEKPDTVKQKNAFPPNFIHSLDSTHMMMTALGCYSAGLTYVSVHDCFWTHALTVDTMNKVCREQFVALHSQPILQELSNFLLEKYCSSLPSDTRTKKYQEYRKLRLLLANVPQTGDFDLQRVKESTYFFS</sequence>
<keyword evidence="6" id="KW-0809">Transit peptide</keyword>
<dbReference type="Gene3D" id="1.10.150.20">
    <property type="entry name" value="5' to 3' exonuclease, C-terminal subdomain"/>
    <property type="match status" value="1"/>
</dbReference>
<comment type="function">
    <text evidence="10">DNA-dependent RNA polymerase catalyzes the transcription of mitochondrial DNA into RNA using the four ribonucleoside triphosphates as substrates. Component of the mitochondrial transcription initiation complex, composed at least of TFB2M, TFAM and POLRMT that is required for basal transcription of mitochondrial DNA. In this complex, TFAM recruits POLRMT to a specific promoter whereas TFB2M induces structural changes in POLRMT to enable promoter opening and trapping of the DNA non-template strand. Has DNA primase activity. Catalyzes the synthesis of short RNA primers that are necessary for the initiation of lagging-strand DNA synthesis from the origin of light-strand DNA replication (OriL).</text>
</comment>
<evidence type="ECO:0000256" key="14">
    <source>
        <dbReference type="SAM" id="MobiDB-lite"/>
    </source>
</evidence>
<dbReference type="FunCoup" id="A0A674MLH9">
    <property type="interactions" value="575"/>
</dbReference>
<dbReference type="PANTHER" id="PTHR10102">
    <property type="entry name" value="DNA-DIRECTED RNA POLYMERASE, MITOCHONDRIAL"/>
    <property type="match status" value="1"/>
</dbReference>
<feature type="compositionally biased region" description="Polar residues" evidence="14">
    <location>
        <begin position="294"/>
        <end position="303"/>
    </location>
</feature>
<dbReference type="KEGG" id="tru:101066380"/>
<feature type="signal peptide" evidence="15">
    <location>
        <begin position="1"/>
        <end position="19"/>
    </location>
</feature>
<feature type="chain" id="PRO_5025549674" description="DNA-directed RNA polymerase" evidence="15">
    <location>
        <begin position="20"/>
        <end position="1337"/>
    </location>
</feature>
<comment type="catalytic activity">
    <reaction evidence="9 13">
        <text>RNA(n) + a ribonucleoside 5'-triphosphate = RNA(n+1) + diphosphate</text>
        <dbReference type="Rhea" id="RHEA:21248"/>
        <dbReference type="Rhea" id="RHEA-COMP:14527"/>
        <dbReference type="Rhea" id="RHEA-COMP:17342"/>
        <dbReference type="ChEBI" id="CHEBI:33019"/>
        <dbReference type="ChEBI" id="CHEBI:61557"/>
        <dbReference type="ChEBI" id="CHEBI:140395"/>
        <dbReference type="EC" id="2.7.7.6"/>
    </reaction>
</comment>
<name>A0A674MLH9_TAKRU</name>
<evidence type="ECO:0000313" key="17">
    <source>
        <dbReference type="Ensembl" id="ENSTRUP00000061825.1"/>
    </source>
</evidence>
<comment type="function">
    <text evidence="13">DNA-dependent RNA polymerase catalyzes the transcription of DNA into RNA using the four ribonucleoside triphosphates as substrates.</text>
</comment>
<dbReference type="Gene3D" id="1.10.1320.10">
    <property type="entry name" value="DNA-directed RNA polymerase, N-terminal domain"/>
    <property type="match status" value="1"/>
</dbReference>
<evidence type="ECO:0000256" key="9">
    <source>
        <dbReference type="ARBA" id="ARBA00048552"/>
    </source>
</evidence>
<evidence type="ECO:0000256" key="12">
    <source>
        <dbReference type="PROSITE-ProRule" id="PRU00708"/>
    </source>
</evidence>
<dbReference type="EC" id="2.7.7.6" evidence="13"/>
<dbReference type="PROSITE" id="PS51375">
    <property type="entry name" value="PPR"/>
    <property type="match status" value="1"/>
</dbReference>
<keyword evidence="7" id="KW-0496">Mitochondrion</keyword>
<feature type="repeat" description="PPR" evidence="12">
    <location>
        <begin position="354"/>
        <end position="388"/>
    </location>
</feature>
<keyword evidence="8 13" id="KW-0804">Transcription</keyword>
<evidence type="ECO:0000256" key="13">
    <source>
        <dbReference type="RuleBase" id="RU003805"/>
    </source>
</evidence>
<dbReference type="GO" id="GO:0034245">
    <property type="term" value="C:mitochondrial DNA-directed RNA polymerase complex"/>
    <property type="evidence" value="ECO:0007669"/>
    <property type="project" value="TreeGrafter"/>
</dbReference>
<reference evidence="17 18" key="1">
    <citation type="journal article" date="2011" name="Genome Biol. Evol.">
        <title>Integration of the genetic map and genome assembly of fugu facilitates insights into distinct features of genome evolution in teleosts and mammals.</title>
        <authorList>
            <person name="Kai W."/>
            <person name="Kikuchi K."/>
            <person name="Tohari S."/>
            <person name="Chew A.K."/>
            <person name="Tay A."/>
            <person name="Fujiwara A."/>
            <person name="Hosoya S."/>
            <person name="Suetake H."/>
            <person name="Naruse K."/>
            <person name="Brenner S."/>
            <person name="Suzuki Y."/>
            <person name="Venkatesh B."/>
        </authorList>
    </citation>
    <scope>NUCLEOTIDE SEQUENCE [LARGE SCALE GENOMIC DNA]</scope>
</reference>
<evidence type="ECO:0000256" key="8">
    <source>
        <dbReference type="ARBA" id="ARBA00023163"/>
    </source>
</evidence>
<comment type="subcellular location">
    <subcellularLocation>
        <location evidence="1">Mitochondrion</location>
    </subcellularLocation>
</comment>
<dbReference type="GeneTree" id="ENSGT00390000008060"/>
<evidence type="ECO:0000256" key="10">
    <source>
        <dbReference type="ARBA" id="ARBA00057821"/>
    </source>
</evidence>
<evidence type="ECO:0000256" key="7">
    <source>
        <dbReference type="ARBA" id="ARBA00023128"/>
    </source>
</evidence>
<feature type="domain" description="DNA-directed RNA polymerase N-terminal" evidence="16">
    <location>
        <begin position="498"/>
        <end position="805"/>
    </location>
</feature>
<comment type="subunit">
    <text evidence="11">Homodimer. Component of the mitochondrial transcription initiation complex, composed at least of TFB2M, TFAM and POLRMT. In this complex TFAM recruits POLRMT to the promoter whereas TFB2M induces structural changes in POLRMT to enable promoter opening and trapping of the DNA non-template strand. Upon metabolic stress, forms a complex composed of FOXO3, SIRT3 and mitochondrial RNA polymerase POLRMT; the complex is recruited to mtDNA in a SIRT3-dependent manner. Also forms a complex composed of FOXO3, SIRT3, TFAM and POLRMT. Interacts with TFB1M and TFB2M, leading to the stimulation of transcription. Interacts with TEFM. Interacts with MTRES1.</text>
</comment>
<keyword evidence="18" id="KW-1185">Reference proteome</keyword>
<dbReference type="PROSITE" id="PS00900">
    <property type="entry name" value="RNA_POL_PHAGE_1"/>
    <property type="match status" value="1"/>
</dbReference>
<dbReference type="GO" id="GO:0006390">
    <property type="term" value="P:mitochondrial transcription"/>
    <property type="evidence" value="ECO:0007669"/>
    <property type="project" value="TreeGrafter"/>
</dbReference>
<evidence type="ECO:0000259" key="16">
    <source>
        <dbReference type="SMART" id="SM01311"/>
    </source>
</evidence>
<dbReference type="Pfam" id="PF00940">
    <property type="entry name" value="RNA_pol"/>
    <property type="match status" value="1"/>
</dbReference>
<feature type="compositionally biased region" description="Basic and acidic residues" evidence="14">
    <location>
        <begin position="264"/>
        <end position="276"/>
    </location>
</feature>
<dbReference type="Ensembl" id="ENSTRUT00000060450.1">
    <property type="protein sequence ID" value="ENSTRUP00000061825.1"/>
    <property type="gene ID" value="ENSTRUG00000018040.3"/>
</dbReference>
<evidence type="ECO:0000256" key="1">
    <source>
        <dbReference type="ARBA" id="ARBA00004173"/>
    </source>
</evidence>
<dbReference type="FunFam" id="1.10.150.20:FF:000031">
    <property type="entry name" value="DNA-directed RNA polymerase"/>
    <property type="match status" value="1"/>
</dbReference>
<keyword evidence="3 13" id="KW-0240">DNA-directed RNA polymerase</keyword>
<keyword evidence="4 13" id="KW-0808">Transferase</keyword>
<keyword evidence="5 13" id="KW-0548">Nucleotidyltransferase</keyword>
<dbReference type="InterPro" id="IPR029262">
    <property type="entry name" value="RPOL_N"/>
</dbReference>
<dbReference type="SUPFAM" id="SSF56672">
    <property type="entry name" value="DNA/RNA polymerases"/>
    <property type="match status" value="1"/>
</dbReference>
<dbReference type="OMA" id="WWAKSDE"/>
<dbReference type="GO" id="GO:0003899">
    <property type="term" value="F:DNA-directed RNA polymerase activity"/>
    <property type="evidence" value="ECO:0007669"/>
    <property type="project" value="UniProtKB-EC"/>
</dbReference>
<dbReference type="OrthoDB" id="276422at2759"/>
<dbReference type="InterPro" id="IPR002885">
    <property type="entry name" value="PPR_rpt"/>
</dbReference>
<evidence type="ECO:0000256" key="5">
    <source>
        <dbReference type="ARBA" id="ARBA00022695"/>
    </source>
</evidence>
<evidence type="ECO:0000256" key="15">
    <source>
        <dbReference type="SAM" id="SignalP"/>
    </source>
</evidence>
<gene>
    <name evidence="17" type="primary">polrmt</name>
</gene>
<dbReference type="GO" id="GO:0001018">
    <property type="term" value="F:mitochondrial promoter sequence-specific DNA binding"/>
    <property type="evidence" value="ECO:0007669"/>
    <property type="project" value="TreeGrafter"/>
</dbReference>
<dbReference type="PANTHER" id="PTHR10102:SF0">
    <property type="entry name" value="DNA-DIRECTED RNA POLYMERASE, MITOCHONDRIAL"/>
    <property type="match status" value="1"/>
</dbReference>
<dbReference type="InterPro" id="IPR037159">
    <property type="entry name" value="RNA_POL_N_sf"/>
</dbReference>
<organism evidence="17 18">
    <name type="scientific">Takifugu rubripes</name>
    <name type="common">Japanese pufferfish</name>
    <name type="synonym">Fugu rubripes</name>
    <dbReference type="NCBI Taxonomy" id="31033"/>
    <lineage>
        <taxon>Eukaryota</taxon>
        <taxon>Metazoa</taxon>
        <taxon>Chordata</taxon>
        <taxon>Craniata</taxon>
        <taxon>Vertebrata</taxon>
        <taxon>Euteleostomi</taxon>
        <taxon>Actinopterygii</taxon>
        <taxon>Neopterygii</taxon>
        <taxon>Teleostei</taxon>
        <taxon>Neoteleostei</taxon>
        <taxon>Acanthomorphata</taxon>
        <taxon>Eupercaria</taxon>
        <taxon>Tetraodontiformes</taxon>
        <taxon>Tetradontoidea</taxon>
        <taxon>Tetraodontidae</taxon>
        <taxon>Takifugu</taxon>
    </lineage>
</organism>
<evidence type="ECO:0000256" key="6">
    <source>
        <dbReference type="ARBA" id="ARBA00022946"/>
    </source>
</evidence>
<dbReference type="InParanoid" id="A0A674MLH9"/>
<dbReference type="InterPro" id="IPR046950">
    <property type="entry name" value="DNA-dir_Rpol_C_phage-type"/>
</dbReference>
<keyword evidence="15" id="KW-0732">Signal</keyword>
<proteinExistence type="inferred from homology"/>
<dbReference type="FunFam" id="1.10.287.280:FF:000001">
    <property type="entry name" value="DNA-directed RNA polymerase"/>
    <property type="match status" value="1"/>
</dbReference>
<dbReference type="Gene3D" id="1.10.287.280">
    <property type="match status" value="1"/>
</dbReference>
<dbReference type="InterPro" id="IPR002092">
    <property type="entry name" value="DNA-dir_Rpol_phage-type"/>
</dbReference>
<feature type="compositionally biased region" description="Polar residues" evidence="14">
    <location>
        <begin position="188"/>
        <end position="198"/>
    </location>
</feature>
<dbReference type="Pfam" id="PF14700">
    <property type="entry name" value="RPOL_N"/>
    <property type="match status" value="1"/>
</dbReference>
<dbReference type="InterPro" id="IPR043502">
    <property type="entry name" value="DNA/RNA_pol_sf"/>
</dbReference>
<dbReference type="CTD" id="5442"/>
<comment type="similarity">
    <text evidence="2 13">Belongs to the phage and mitochondrial RNA polymerase family.</text>
</comment>